<dbReference type="Proteomes" id="UP000182654">
    <property type="component" value="Chromosome I"/>
</dbReference>
<dbReference type="InterPro" id="IPR037883">
    <property type="entry name" value="Knr4/Smi1-like_sf"/>
</dbReference>
<sequence>MGVDYSRIINLIKESDFVEFADYGDGIADEWIYKAEARLGLKLPDSYKWWLKFYSGGEISGEEIYSIYEMEFDSVRGGDIVYMSIVNGRNGLCGKERLFICEPPGAGESFYFATDDGLNDGEYPVYRLDLSDQTSSLYAKNFIGFLEKRIMSFS</sequence>
<accession>A0ABY0SQY7</accession>
<organism evidence="2 3">
    <name type="scientific">Pseudomonas extremorientalis</name>
    <dbReference type="NCBI Taxonomy" id="169669"/>
    <lineage>
        <taxon>Bacteria</taxon>
        <taxon>Pseudomonadati</taxon>
        <taxon>Pseudomonadota</taxon>
        <taxon>Gammaproteobacteria</taxon>
        <taxon>Pseudomonadales</taxon>
        <taxon>Pseudomonadaceae</taxon>
        <taxon>Pseudomonas</taxon>
    </lineage>
</organism>
<dbReference type="EMBL" id="LT629708">
    <property type="protein sequence ID" value="SDP52367.1"/>
    <property type="molecule type" value="Genomic_DNA"/>
</dbReference>
<feature type="domain" description="Knr4/Smi1-like" evidence="1">
    <location>
        <begin position="26"/>
        <end position="148"/>
    </location>
</feature>
<evidence type="ECO:0000313" key="3">
    <source>
        <dbReference type="Proteomes" id="UP000182654"/>
    </source>
</evidence>
<protein>
    <submittedName>
        <fullName evidence="2">SMI1-KNR4 cell-wall</fullName>
    </submittedName>
</protein>
<dbReference type="Pfam" id="PF14568">
    <property type="entry name" value="SUKH_6"/>
    <property type="match status" value="1"/>
</dbReference>
<dbReference type="Gene3D" id="3.40.1580.10">
    <property type="entry name" value="SMI1/KNR4-like"/>
    <property type="match status" value="1"/>
</dbReference>
<reference evidence="2 3" key="1">
    <citation type="submission" date="2016-10" db="EMBL/GenBank/DDBJ databases">
        <authorList>
            <person name="Varghese N."/>
            <person name="Submissions S."/>
        </authorList>
    </citation>
    <scope>NUCLEOTIDE SEQUENCE [LARGE SCALE GENOMIC DNA]</scope>
    <source>
        <strain evidence="2 3">BS2774</strain>
    </source>
</reference>
<name>A0ABY0SQY7_9PSED</name>
<proteinExistence type="predicted"/>
<dbReference type="SUPFAM" id="SSF160631">
    <property type="entry name" value="SMI1/KNR4-like"/>
    <property type="match status" value="1"/>
</dbReference>
<dbReference type="InterPro" id="IPR018958">
    <property type="entry name" value="Knr4/Smi1-like_dom"/>
</dbReference>
<keyword evidence="3" id="KW-1185">Reference proteome</keyword>
<gene>
    <name evidence="2" type="ORF">SAMN04490184_3681</name>
</gene>
<evidence type="ECO:0000259" key="1">
    <source>
        <dbReference type="SMART" id="SM00860"/>
    </source>
</evidence>
<evidence type="ECO:0000313" key="2">
    <source>
        <dbReference type="EMBL" id="SDP52367.1"/>
    </source>
</evidence>
<dbReference type="SMART" id="SM00860">
    <property type="entry name" value="SMI1_KNR4"/>
    <property type="match status" value="1"/>
</dbReference>